<evidence type="ECO:0000313" key="2">
    <source>
        <dbReference type="EMBL" id="KIZ13481.1"/>
    </source>
</evidence>
<accession>A0A0D7CBR4</accession>
<dbReference type="InterPro" id="IPR045851">
    <property type="entry name" value="AMP-bd_C_sf"/>
</dbReference>
<protein>
    <recommendedName>
        <fullName evidence="4">AMP-binding enzyme C-terminal domain-containing protein</fullName>
    </recommendedName>
</protein>
<feature type="region of interest" description="Disordered" evidence="1">
    <location>
        <begin position="78"/>
        <end position="108"/>
    </location>
</feature>
<dbReference type="Gene3D" id="3.30.300.30">
    <property type="match status" value="1"/>
</dbReference>
<dbReference type="SUPFAM" id="SSF56801">
    <property type="entry name" value="Acetyl-CoA synthetase-like"/>
    <property type="match status" value="1"/>
</dbReference>
<organism evidence="2 3">
    <name type="scientific">Streptomyces natalensis ATCC 27448</name>
    <dbReference type="NCBI Taxonomy" id="1240678"/>
    <lineage>
        <taxon>Bacteria</taxon>
        <taxon>Bacillati</taxon>
        <taxon>Actinomycetota</taxon>
        <taxon>Actinomycetes</taxon>
        <taxon>Kitasatosporales</taxon>
        <taxon>Streptomycetaceae</taxon>
        <taxon>Streptomyces</taxon>
    </lineage>
</organism>
<dbReference type="EMBL" id="JRKI01000063">
    <property type="protein sequence ID" value="KIZ13481.1"/>
    <property type="molecule type" value="Genomic_DNA"/>
</dbReference>
<dbReference type="RefSeq" id="WP_030069528.1">
    <property type="nucleotide sequence ID" value="NZ_JRKI01000063.1"/>
</dbReference>
<evidence type="ECO:0008006" key="4">
    <source>
        <dbReference type="Google" id="ProtNLM"/>
    </source>
</evidence>
<proteinExistence type="predicted"/>
<name>A0A0D7CBR4_9ACTN</name>
<comment type="caution">
    <text evidence="2">The sequence shown here is derived from an EMBL/GenBank/DDBJ whole genome shotgun (WGS) entry which is preliminary data.</text>
</comment>
<sequence length="108" mass="11518">MTDTAVIGLPHRERGELVRAVAEQPPGARELNLPEAAAYLRGQGPAPHKLPERPEAVEALPRGATPGKVLMGELRGRFGGGSGAVRGRCGQPQRVGRRPSYRPRTVVP</sequence>
<evidence type="ECO:0000313" key="3">
    <source>
        <dbReference type="Proteomes" id="UP000032458"/>
    </source>
</evidence>
<evidence type="ECO:0000256" key="1">
    <source>
        <dbReference type="SAM" id="MobiDB-lite"/>
    </source>
</evidence>
<reference evidence="2 3" key="1">
    <citation type="submission" date="2014-09" db="EMBL/GenBank/DDBJ databases">
        <title>Draft genome sequence of Streptomyces natalensis ATCC 27448, producer of the antifungal pimaricin.</title>
        <authorList>
            <person name="Mendes M.V."/>
            <person name="Beites T."/>
            <person name="Pires S."/>
            <person name="Santos C.L."/>
            <person name="Moradas-Ferreira P."/>
        </authorList>
    </citation>
    <scope>NUCLEOTIDE SEQUENCE [LARGE SCALE GENOMIC DNA]</scope>
    <source>
        <strain evidence="2 3">ATCC 27448</strain>
    </source>
</reference>
<dbReference type="Proteomes" id="UP000032458">
    <property type="component" value="Unassembled WGS sequence"/>
</dbReference>
<gene>
    <name evidence="2" type="ORF">SNA_39235</name>
</gene>
<dbReference type="AlphaFoldDB" id="A0A0D7CBR4"/>
<dbReference type="PATRIC" id="fig|1240678.4.peg.8349"/>
<keyword evidence="3" id="KW-1185">Reference proteome</keyword>